<dbReference type="InterPro" id="IPR027417">
    <property type="entry name" value="P-loop_NTPase"/>
</dbReference>
<proteinExistence type="predicted"/>
<evidence type="ECO:0000313" key="1">
    <source>
        <dbReference type="EMBL" id="GES07639.1"/>
    </source>
</evidence>
<dbReference type="SUPFAM" id="SSF52540">
    <property type="entry name" value="P-loop containing nucleoside triphosphate hydrolases"/>
    <property type="match status" value="1"/>
</dbReference>
<dbReference type="GO" id="GO:0005524">
    <property type="term" value="F:ATP binding"/>
    <property type="evidence" value="ECO:0007669"/>
    <property type="project" value="UniProtKB-KW"/>
</dbReference>
<dbReference type="InterPro" id="IPR019734">
    <property type="entry name" value="TPR_rpt"/>
</dbReference>
<dbReference type="InterPro" id="IPR053137">
    <property type="entry name" value="NLR-like"/>
</dbReference>
<protein>
    <submittedName>
        <fullName evidence="1">ATP-binding protein</fullName>
    </submittedName>
</protein>
<organism evidence="1 2">
    <name type="scientific">Acrocarpospora macrocephala</name>
    <dbReference type="NCBI Taxonomy" id="150177"/>
    <lineage>
        <taxon>Bacteria</taxon>
        <taxon>Bacillati</taxon>
        <taxon>Actinomycetota</taxon>
        <taxon>Actinomycetes</taxon>
        <taxon>Streptosporangiales</taxon>
        <taxon>Streptosporangiaceae</taxon>
        <taxon>Acrocarpospora</taxon>
    </lineage>
</organism>
<dbReference type="RefSeq" id="WP_170322348.1">
    <property type="nucleotide sequence ID" value="NZ_BAAAHL010000041.1"/>
</dbReference>
<dbReference type="InterPro" id="IPR011990">
    <property type="entry name" value="TPR-like_helical_dom_sf"/>
</dbReference>
<keyword evidence="1" id="KW-0067">ATP-binding</keyword>
<dbReference type="SMART" id="SM00028">
    <property type="entry name" value="TPR"/>
    <property type="match status" value="3"/>
</dbReference>
<name>A0A5M3WHD9_9ACTN</name>
<comment type="caution">
    <text evidence="1">The sequence shown here is derived from an EMBL/GenBank/DDBJ whole genome shotgun (WGS) entry which is preliminary data.</text>
</comment>
<dbReference type="SUPFAM" id="SSF48452">
    <property type="entry name" value="TPR-like"/>
    <property type="match status" value="2"/>
</dbReference>
<keyword evidence="2" id="KW-1185">Reference proteome</keyword>
<evidence type="ECO:0000313" key="2">
    <source>
        <dbReference type="Proteomes" id="UP000331127"/>
    </source>
</evidence>
<dbReference type="AlphaFoldDB" id="A0A5M3WHD9"/>
<dbReference type="PANTHER" id="PTHR46082:SF6">
    <property type="entry name" value="AAA+ ATPASE DOMAIN-CONTAINING PROTEIN-RELATED"/>
    <property type="match status" value="1"/>
</dbReference>
<accession>A0A5M3WHD9</accession>
<dbReference type="Gene3D" id="3.40.50.300">
    <property type="entry name" value="P-loop containing nucleotide triphosphate hydrolases"/>
    <property type="match status" value="1"/>
</dbReference>
<dbReference type="EMBL" id="BLAE01000007">
    <property type="protein sequence ID" value="GES07639.1"/>
    <property type="molecule type" value="Genomic_DNA"/>
</dbReference>
<reference evidence="1 2" key="1">
    <citation type="submission" date="2019-10" db="EMBL/GenBank/DDBJ databases">
        <title>Whole genome shotgun sequence of Acrocarpospora macrocephala NBRC 16266.</title>
        <authorList>
            <person name="Ichikawa N."/>
            <person name="Kimura A."/>
            <person name="Kitahashi Y."/>
            <person name="Komaki H."/>
            <person name="Oguchi A."/>
        </authorList>
    </citation>
    <scope>NUCLEOTIDE SEQUENCE [LARGE SCALE GENOMIC DNA]</scope>
    <source>
        <strain evidence="1 2">NBRC 16266</strain>
    </source>
</reference>
<dbReference type="Pfam" id="PF13424">
    <property type="entry name" value="TPR_12"/>
    <property type="match status" value="2"/>
</dbReference>
<gene>
    <name evidence="1" type="ORF">Amac_012340</name>
</gene>
<dbReference type="Gene3D" id="1.25.40.10">
    <property type="entry name" value="Tetratricopeptide repeat domain"/>
    <property type="match status" value="2"/>
</dbReference>
<dbReference type="Proteomes" id="UP000331127">
    <property type="component" value="Unassembled WGS sequence"/>
</dbReference>
<sequence length="842" mass="90892">MDLVALVGTLAGVAAAVVAVLQLRRTPRERNARVPAVTVTTTATTEPVPRLLAPTGKLGELSGRQELLTKLEERLIEPDGRFHVLAGLGGVGKTTVALALAERARQLGCLVWWVSAIDEASMTAPLLRLAGELGAPLGEVEEARAGRRIAADVLWARLEQRTGWLLVLDNADDLHALQVAGAPVMEATGWLRPTRSGLILVTSRVVDAGAWGRHGALHPLAPLSQDEGARLLVSLAAHGGTLDEARALAGRLGGLPLALTHAGHHLSSPLSAEQTFTAYTTALDDRLPELLGEGSDDPAVTSTWEVSLDTLARQGQAQARPLLRVLSCFAPSVEIDTGWLDTRVLSKVSGGERKVRSGLEALLSMGLVETRTVPGWKRRGLIVHPLVAAAGRLHASPELTRAAVGVVHRVVSDLREDEPSNWPAWQGLMPHLRALLGLSPAVIEEPVLDQLANVAARGAAALRVIGAYVAAAELGALALRQCDVLGARHKRVLALRHQRARARVDLGDAVVAEAELRQVLLQEATLGPRHPDTLAVRHGLGQALFAQGRYEESRQTYENLLEIENDVLGADHPDSLATRHEIARALAARGLFAASERACKEVLAVRTRVLGPEHPDTLTTRFHWIRAIGELGHYAEADAGYQDLLAVRTRVIGAEHPLTLRTRLNLITNLVDQGLLEEAEAEYSALLVQQVRILGPEHSDTLLSLSNRASTLTELGRHAEAEEDLRRALDISIRVRGADHVYTLDIRYELGRTLLAKGEYHAAEDVLMAVMRDQTRVAGADNPQTIATRHELARLMAKQGRTAEARAEYIIVVDHSLRAHGHDHPLTTAARVEHAALELLTE</sequence>
<keyword evidence="1" id="KW-0547">Nucleotide-binding</keyword>
<dbReference type="GO" id="GO:0043531">
    <property type="term" value="F:ADP binding"/>
    <property type="evidence" value="ECO:0007669"/>
    <property type="project" value="InterPro"/>
</dbReference>
<dbReference type="NCBIfam" id="NF040586">
    <property type="entry name" value="FxSxx_TPR"/>
    <property type="match status" value="1"/>
</dbReference>
<dbReference type="PANTHER" id="PTHR46082">
    <property type="entry name" value="ATP/GTP-BINDING PROTEIN-RELATED"/>
    <property type="match status" value="1"/>
</dbReference>